<dbReference type="Proteomes" id="UP000198634">
    <property type="component" value="Unassembled WGS sequence"/>
</dbReference>
<dbReference type="EMBL" id="FOEP01000014">
    <property type="protein sequence ID" value="SEQ84660.1"/>
    <property type="molecule type" value="Genomic_DNA"/>
</dbReference>
<gene>
    <name evidence="1" type="ORF">SAMN04488092_114107</name>
</gene>
<accession>A0A1H9JCT2</accession>
<dbReference type="AlphaFoldDB" id="A0A1H9JCT2"/>
<evidence type="ECO:0000313" key="1">
    <source>
        <dbReference type="EMBL" id="SEQ84660.1"/>
    </source>
</evidence>
<reference evidence="1 2" key="1">
    <citation type="submission" date="2016-10" db="EMBL/GenBank/DDBJ databases">
        <authorList>
            <person name="de Groot N.N."/>
        </authorList>
    </citation>
    <scope>NUCLEOTIDE SEQUENCE [LARGE SCALE GENOMIC DNA]</scope>
    <source>
        <strain evidence="1 2">DSM 22007</strain>
    </source>
</reference>
<protein>
    <submittedName>
        <fullName evidence="1">Uncharacterized protein</fullName>
    </submittedName>
</protein>
<keyword evidence="2" id="KW-1185">Reference proteome</keyword>
<evidence type="ECO:0000313" key="2">
    <source>
        <dbReference type="Proteomes" id="UP000198634"/>
    </source>
</evidence>
<dbReference type="STRING" id="657014.SAMN04488092_114107"/>
<organism evidence="1 2">
    <name type="scientific">Thalassovita taeanensis</name>
    <dbReference type="NCBI Taxonomy" id="657014"/>
    <lineage>
        <taxon>Bacteria</taxon>
        <taxon>Pseudomonadati</taxon>
        <taxon>Pseudomonadota</taxon>
        <taxon>Alphaproteobacteria</taxon>
        <taxon>Rhodobacterales</taxon>
        <taxon>Roseobacteraceae</taxon>
        <taxon>Thalassovita</taxon>
    </lineage>
</organism>
<name>A0A1H9JCT2_9RHOB</name>
<sequence length="74" mass="7940">MLQPAMKPPLDPSQALARHMRLFELIRQQNLGTIREGTGRDMPLPVATADLLARSAVQSLRPVAGLAAAGRAIL</sequence>
<proteinExistence type="predicted"/>
<dbReference type="RefSeq" id="WP_139246470.1">
    <property type="nucleotide sequence ID" value="NZ_FOEP01000014.1"/>
</dbReference>